<keyword evidence="12 15" id="KW-0648">Protein biosynthesis</keyword>
<feature type="binding site" evidence="15">
    <location>
        <position position="461"/>
    </location>
    <ligand>
        <name>Mg(2+)</name>
        <dbReference type="ChEBI" id="CHEBI:18420"/>
        <note>shared with alpha subunit</note>
    </ligand>
</feature>
<keyword evidence="5 16" id="KW-0820">tRNA-binding</keyword>
<organism evidence="20 21">
    <name type="scientific">Liquorilactobacillus oeni DSM 19972</name>
    <dbReference type="NCBI Taxonomy" id="1423777"/>
    <lineage>
        <taxon>Bacteria</taxon>
        <taxon>Bacillati</taxon>
        <taxon>Bacillota</taxon>
        <taxon>Bacilli</taxon>
        <taxon>Lactobacillales</taxon>
        <taxon>Lactobacillaceae</taxon>
        <taxon>Liquorilactobacillus</taxon>
    </lineage>
</organism>
<reference evidence="20 21" key="1">
    <citation type="journal article" date="2015" name="Genome Announc.">
        <title>Expanding the biotechnology potential of lactobacilli through comparative genomics of 213 strains and associated genera.</title>
        <authorList>
            <person name="Sun Z."/>
            <person name="Harris H.M."/>
            <person name="McCann A."/>
            <person name="Guo C."/>
            <person name="Argimon S."/>
            <person name="Zhang W."/>
            <person name="Yang X."/>
            <person name="Jeffery I.B."/>
            <person name="Cooney J.C."/>
            <person name="Kagawa T.F."/>
            <person name="Liu W."/>
            <person name="Song Y."/>
            <person name="Salvetti E."/>
            <person name="Wrobel A."/>
            <person name="Rasinkangas P."/>
            <person name="Parkhill J."/>
            <person name="Rea M.C."/>
            <person name="O'Sullivan O."/>
            <person name="Ritari J."/>
            <person name="Douillard F.P."/>
            <person name="Paul Ross R."/>
            <person name="Yang R."/>
            <person name="Briner A.E."/>
            <person name="Felis G.E."/>
            <person name="de Vos W.M."/>
            <person name="Barrangou R."/>
            <person name="Klaenhammer T.R."/>
            <person name="Caufield P.W."/>
            <person name="Cui Y."/>
            <person name="Zhang H."/>
            <person name="O'Toole P.W."/>
        </authorList>
    </citation>
    <scope>NUCLEOTIDE SEQUENCE [LARGE SCALE GENOMIC DNA]</scope>
    <source>
        <strain evidence="20 21">DSM 19972</strain>
    </source>
</reference>
<evidence type="ECO:0000256" key="8">
    <source>
        <dbReference type="ARBA" id="ARBA00022741"/>
    </source>
</evidence>
<evidence type="ECO:0000256" key="7">
    <source>
        <dbReference type="ARBA" id="ARBA00022723"/>
    </source>
</evidence>
<evidence type="ECO:0000256" key="16">
    <source>
        <dbReference type="PROSITE-ProRule" id="PRU00209"/>
    </source>
</evidence>
<dbReference type="EMBL" id="AZEH01000039">
    <property type="protein sequence ID" value="KRL04234.1"/>
    <property type="molecule type" value="Genomic_DNA"/>
</dbReference>
<dbReference type="GO" id="GO:0140096">
    <property type="term" value="F:catalytic activity, acting on a protein"/>
    <property type="evidence" value="ECO:0007669"/>
    <property type="project" value="UniProtKB-ARBA"/>
</dbReference>
<dbReference type="Pfam" id="PF03147">
    <property type="entry name" value="FDX-ACB"/>
    <property type="match status" value="1"/>
</dbReference>
<dbReference type="InterPro" id="IPR002547">
    <property type="entry name" value="tRNA-bd_dom"/>
</dbReference>
<dbReference type="CDD" id="cd02796">
    <property type="entry name" value="tRNA_bind_bactPheRS"/>
    <property type="match status" value="1"/>
</dbReference>
<dbReference type="PROSITE" id="PS51483">
    <property type="entry name" value="B5"/>
    <property type="match status" value="1"/>
</dbReference>
<dbReference type="InterPro" id="IPR012340">
    <property type="entry name" value="NA-bd_OB-fold"/>
</dbReference>
<accession>A0A0R1MGQ3</accession>
<dbReference type="GO" id="GO:0000287">
    <property type="term" value="F:magnesium ion binding"/>
    <property type="evidence" value="ECO:0007669"/>
    <property type="project" value="UniProtKB-UniRule"/>
</dbReference>
<evidence type="ECO:0000256" key="2">
    <source>
        <dbReference type="ARBA" id="ARBA00008653"/>
    </source>
</evidence>
<comment type="subcellular location">
    <subcellularLocation>
        <location evidence="1 15">Cytoplasm</location>
    </subcellularLocation>
</comment>
<dbReference type="InterPro" id="IPR005121">
    <property type="entry name" value="Fdx_antiC-bd"/>
</dbReference>
<dbReference type="SUPFAM" id="SSF50249">
    <property type="entry name" value="Nucleic acid-binding proteins"/>
    <property type="match status" value="1"/>
</dbReference>
<comment type="catalytic activity">
    <reaction evidence="14 15">
        <text>tRNA(Phe) + L-phenylalanine + ATP = L-phenylalanyl-tRNA(Phe) + AMP + diphosphate + H(+)</text>
        <dbReference type="Rhea" id="RHEA:19413"/>
        <dbReference type="Rhea" id="RHEA-COMP:9668"/>
        <dbReference type="Rhea" id="RHEA-COMP:9699"/>
        <dbReference type="ChEBI" id="CHEBI:15378"/>
        <dbReference type="ChEBI" id="CHEBI:30616"/>
        <dbReference type="ChEBI" id="CHEBI:33019"/>
        <dbReference type="ChEBI" id="CHEBI:58095"/>
        <dbReference type="ChEBI" id="CHEBI:78442"/>
        <dbReference type="ChEBI" id="CHEBI:78531"/>
        <dbReference type="ChEBI" id="CHEBI:456215"/>
        <dbReference type="EC" id="6.1.1.20"/>
    </reaction>
</comment>
<dbReference type="FunFam" id="2.40.50.140:FF:000045">
    <property type="entry name" value="Phenylalanine--tRNA ligase beta subunit"/>
    <property type="match status" value="1"/>
</dbReference>
<keyword evidence="8 15" id="KW-0547">Nucleotide-binding</keyword>
<feature type="domain" description="FDX-ACB" evidence="18">
    <location>
        <begin position="709"/>
        <end position="802"/>
    </location>
</feature>
<dbReference type="Pfam" id="PF01588">
    <property type="entry name" value="tRNA_bind"/>
    <property type="match status" value="1"/>
</dbReference>
<dbReference type="PROSITE" id="PS51447">
    <property type="entry name" value="FDX_ACB"/>
    <property type="match status" value="1"/>
</dbReference>
<dbReference type="FunFam" id="3.50.40.10:FF:000001">
    <property type="entry name" value="Phenylalanine--tRNA ligase beta subunit"/>
    <property type="match status" value="1"/>
</dbReference>
<protein>
    <recommendedName>
        <fullName evidence="15">Phenylalanine--tRNA ligase beta subunit</fullName>
        <ecNumber evidence="15">6.1.1.20</ecNumber>
    </recommendedName>
    <alternativeName>
        <fullName evidence="15">Phenylalanyl-tRNA synthetase beta subunit</fullName>
        <shortName evidence="15">PheRS</shortName>
    </alternativeName>
</protein>
<dbReference type="PANTHER" id="PTHR10947:SF0">
    <property type="entry name" value="PHENYLALANINE--TRNA LIGASE BETA SUBUNIT"/>
    <property type="match status" value="1"/>
</dbReference>
<dbReference type="SUPFAM" id="SSF46955">
    <property type="entry name" value="Putative DNA-binding domain"/>
    <property type="match status" value="1"/>
</dbReference>
<evidence type="ECO:0000256" key="1">
    <source>
        <dbReference type="ARBA" id="ARBA00004496"/>
    </source>
</evidence>
<keyword evidence="9 15" id="KW-0067">ATP-binding</keyword>
<dbReference type="NCBIfam" id="TIGR00472">
    <property type="entry name" value="pheT_bact"/>
    <property type="match status" value="1"/>
</dbReference>
<proteinExistence type="inferred from homology"/>
<dbReference type="InterPro" id="IPR005146">
    <property type="entry name" value="B3/B4_tRNA-bd"/>
</dbReference>
<keyword evidence="10 15" id="KW-0460">Magnesium</keyword>
<dbReference type="CDD" id="cd00769">
    <property type="entry name" value="PheRS_beta_core"/>
    <property type="match status" value="1"/>
</dbReference>
<dbReference type="Pfam" id="PF17759">
    <property type="entry name" value="tRNA_synthFbeta"/>
    <property type="match status" value="1"/>
</dbReference>
<dbReference type="STRING" id="1423777.FD46_GL001354"/>
<dbReference type="RefSeq" id="WP_057896217.1">
    <property type="nucleotide sequence ID" value="NZ_AZEH01000039.1"/>
</dbReference>
<comment type="caution">
    <text evidence="20">The sequence shown here is derived from an EMBL/GenBank/DDBJ whole genome shotgun (WGS) entry which is preliminary data.</text>
</comment>
<dbReference type="Proteomes" id="UP000051686">
    <property type="component" value="Unassembled WGS sequence"/>
</dbReference>
<evidence type="ECO:0000256" key="10">
    <source>
        <dbReference type="ARBA" id="ARBA00022842"/>
    </source>
</evidence>
<dbReference type="GO" id="GO:0006432">
    <property type="term" value="P:phenylalanyl-tRNA aminoacylation"/>
    <property type="evidence" value="ECO:0007669"/>
    <property type="project" value="UniProtKB-UniRule"/>
</dbReference>
<dbReference type="AlphaFoldDB" id="A0A0R1MGQ3"/>
<keyword evidence="6 15" id="KW-0436">Ligase</keyword>
<dbReference type="GO" id="GO:0005524">
    <property type="term" value="F:ATP binding"/>
    <property type="evidence" value="ECO:0007669"/>
    <property type="project" value="UniProtKB-UniRule"/>
</dbReference>
<evidence type="ECO:0000256" key="12">
    <source>
        <dbReference type="ARBA" id="ARBA00022917"/>
    </source>
</evidence>
<dbReference type="SUPFAM" id="SSF56037">
    <property type="entry name" value="PheT/TilS domain"/>
    <property type="match status" value="1"/>
</dbReference>
<dbReference type="FunFam" id="3.30.930.10:FF:000022">
    <property type="entry name" value="Phenylalanine--tRNA ligase beta subunit"/>
    <property type="match status" value="1"/>
</dbReference>
<keyword evidence="4 15" id="KW-0963">Cytoplasm</keyword>
<dbReference type="PATRIC" id="fig|1423777.3.peg.1399"/>
<dbReference type="InterPro" id="IPR009061">
    <property type="entry name" value="DNA-bd_dom_put_sf"/>
</dbReference>
<dbReference type="Gene3D" id="3.50.40.10">
    <property type="entry name" value="Phenylalanyl-trna Synthetase, Chain B, domain 3"/>
    <property type="match status" value="1"/>
</dbReference>
<evidence type="ECO:0000259" key="19">
    <source>
        <dbReference type="PROSITE" id="PS51483"/>
    </source>
</evidence>
<evidence type="ECO:0000313" key="21">
    <source>
        <dbReference type="Proteomes" id="UP000051686"/>
    </source>
</evidence>
<evidence type="ECO:0000256" key="5">
    <source>
        <dbReference type="ARBA" id="ARBA00022555"/>
    </source>
</evidence>
<keyword evidence="7 15" id="KW-0479">Metal-binding</keyword>
<dbReference type="GO" id="GO:0000049">
    <property type="term" value="F:tRNA binding"/>
    <property type="evidence" value="ECO:0007669"/>
    <property type="project" value="UniProtKB-UniRule"/>
</dbReference>
<evidence type="ECO:0000256" key="4">
    <source>
        <dbReference type="ARBA" id="ARBA00022490"/>
    </source>
</evidence>
<dbReference type="Gene3D" id="2.40.50.140">
    <property type="entry name" value="Nucleic acid-binding proteins"/>
    <property type="match status" value="1"/>
</dbReference>
<dbReference type="PANTHER" id="PTHR10947">
    <property type="entry name" value="PHENYLALANYL-TRNA SYNTHETASE BETA CHAIN AND LEUCINE-RICH REPEAT-CONTAINING PROTEIN 47"/>
    <property type="match status" value="1"/>
</dbReference>
<feature type="binding site" evidence="15">
    <location>
        <position position="470"/>
    </location>
    <ligand>
        <name>Mg(2+)</name>
        <dbReference type="ChEBI" id="CHEBI:18420"/>
        <note>shared with alpha subunit</note>
    </ligand>
</feature>
<dbReference type="Pfam" id="PF03483">
    <property type="entry name" value="B3_4"/>
    <property type="match status" value="1"/>
</dbReference>
<dbReference type="Gene3D" id="3.30.56.10">
    <property type="match status" value="2"/>
</dbReference>
<dbReference type="SMART" id="SM00896">
    <property type="entry name" value="FDX-ACB"/>
    <property type="match status" value="1"/>
</dbReference>
<evidence type="ECO:0000259" key="17">
    <source>
        <dbReference type="PROSITE" id="PS50886"/>
    </source>
</evidence>
<dbReference type="EC" id="6.1.1.20" evidence="15"/>
<keyword evidence="21" id="KW-1185">Reference proteome</keyword>
<dbReference type="SUPFAM" id="SSF55681">
    <property type="entry name" value="Class II aaRS and biotin synthetases"/>
    <property type="match status" value="1"/>
</dbReference>
<feature type="domain" description="TRNA-binding" evidence="17">
    <location>
        <begin position="39"/>
        <end position="154"/>
    </location>
</feature>
<evidence type="ECO:0000256" key="9">
    <source>
        <dbReference type="ARBA" id="ARBA00022840"/>
    </source>
</evidence>
<dbReference type="SUPFAM" id="SSF54991">
    <property type="entry name" value="Anticodon-binding domain of PheRS"/>
    <property type="match status" value="1"/>
</dbReference>
<feature type="domain" description="B5" evidence="19">
    <location>
        <begin position="407"/>
        <end position="483"/>
    </location>
</feature>
<dbReference type="InterPro" id="IPR045864">
    <property type="entry name" value="aa-tRNA-synth_II/BPL/LPL"/>
</dbReference>
<dbReference type="InterPro" id="IPR036690">
    <property type="entry name" value="Fdx_antiC-bd_sf"/>
</dbReference>
<feature type="binding site" evidence="15">
    <location>
        <position position="471"/>
    </location>
    <ligand>
        <name>Mg(2+)</name>
        <dbReference type="ChEBI" id="CHEBI:18420"/>
        <note>shared with alpha subunit</note>
    </ligand>
</feature>
<dbReference type="Gene3D" id="3.30.930.10">
    <property type="entry name" value="Bira Bifunctional Protein, Domain 2"/>
    <property type="match status" value="1"/>
</dbReference>
<comment type="subunit">
    <text evidence="3 15">Tetramer of two alpha and two beta subunits.</text>
</comment>
<comment type="cofactor">
    <cofactor evidence="15">
        <name>Mg(2+)</name>
        <dbReference type="ChEBI" id="CHEBI:18420"/>
    </cofactor>
    <text evidence="15">Binds 2 magnesium ions per tetramer.</text>
</comment>
<evidence type="ECO:0000256" key="11">
    <source>
        <dbReference type="ARBA" id="ARBA00022884"/>
    </source>
</evidence>
<feature type="binding site" evidence="15">
    <location>
        <position position="467"/>
    </location>
    <ligand>
        <name>Mg(2+)</name>
        <dbReference type="ChEBI" id="CHEBI:18420"/>
        <note>shared with alpha subunit</note>
    </ligand>
</feature>
<evidence type="ECO:0000256" key="6">
    <source>
        <dbReference type="ARBA" id="ARBA00022598"/>
    </source>
</evidence>
<dbReference type="FunFam" id="3.30.56.10:FF:000002">
    <property type="entry name" value="Phenylalanine--tRNA ligase beta subunit"/>
    <property type="match status" value="1"/>
</dbReference>
<evidence type="ECO:0000259" key="18">
    <source>
        <dbReference type="PROSITE" id="PS51447"/>
    </source>
</evidence>
<evidence type="ECO:0000256" key="3">
    <source>
        <dbReference type="ARBA" id="ARBA00011209"/>
    </source>
</evidence>
<evidence type="ECO:0000256" key="14">
    <source>
        <dbReference type="ARBA" id="ARBA00049255"/>
    </source>
</evidence>
<dbReference type="InterPro" id="IPR020825">
    <property type="entry name" value="Phe-tRNA_synthase-like_B3/B4"/>
</dbReference>
<dbReference type="Pfam" id="PF03484">
    <property type="entry name" value="B5"/>
    <property type="match status" value="1"/>
</dbReference>
<evidence type="ECO:0000256" key="13">
    <source>
        <dbReference type="ARBA" id="ARBA00023146"/>
    </source>
</evidence>
<dbReference type="SMART" id="SM00874">
    <property type="entry name" value="B5"/>
    <property type="match status" value="1"/>
</dbReference>
<dbReference type="OrthoDB" id="9805455at2"/>
<evidence type="ECO:0000313" key="20">
    <source>
        <dbReference type="EMBL" id="KRL04234.1"/>
    </source>
</evidence>
<dbReference type="InterPro" id="IPR005147">
    <property type="entry name" value="tRNA_synthase_B5-dom"/>
</dbReference>
<keyword evidence="13 15" id="KW-0030">Aminoacyl-tRNA synthetase</keyword>
<sequence length="802" mass="89383">MKISTKWLSDYVKLDIPANELAEKIERTAVEVDDVSCLASGLKKIVVGYTQHVSAHPQSDHLHICKVDVGEDKPLQIICGAPNIAADKKVIVALPNSRIADNVKIKRGKLRGELSEGMICSLQEIGFSENVVPKEFADGIYFLPDDAVVGKPVFDYLGMNENIIDLDVTPNRADMLSMRGTAYELAAIYDKKLTLKHPKVVEEGDTVGHYVIPSADSKLASTYLMRVITGLKVKPSPMWLQKRLWNAGIRPTNNLVDVTNYILLDYGQPLHSFDYDKISGKNVEVRLAQSQEKIKTLDEKERVLRPTDIVIADEKGPIALAGTMGGLRTAVTDSTTTVVLESAVFNPSLVRKTARYHNLHSEASMRFERGINHATVEEALDAAAQLIAKLGDGKVAEGIAAATKEEVHSVSVSIGSKKINDVLGTKISAAEIKNIFERLDFKVDMNSADKFTVEIPPHRWDISIPADLIEEVARIYGYDNLPATLPKGELTPGLYTYKQKVIRATKRLLEETGLTQAISYGLTTHEKAGQFMMEPSAATELAFPMSSDRTTIRMNLISGLLDDVAYNTARKVKNVALYEQGRVFYREEENERPREVEHVAAALTGLYAAGSWQYPKQPVDFFLVKGIVQHLLDSLGVKHIQFKAATGHEEMHPGRTADIYAGDTFLGFLGEVHPNICKEYSIDRTYVFELDLQKVIDLPKEQEVYVSVSKYPEITRDVALAVSKEIENSAIVDFINENGGKHLVNIELFDVYEGEHIAHNKKSLAYKMTYQDQSRTLSDEEVTEEFERVMKKIETKFDAVIR</sequence>
<dbReference type="GO" id="GO:0004826">
    <property type="term" value="F:phenylalanine-tRNA ligase activity"/>
    <property type="evidence" value="ECO:0007669"/>
    <property type="project" value="UniProtKB-UniRule"/>
</dbReference>
<evidence type="ECO:0000256" key="15">
    <source>
        <dbReference type="HAMAP-Rule" id="MF_00283"/>
    </source>
</evidence>
<dbReference type="Gene3D" id="3.30.70.380">
    <property type="entry name" value="Ferrodoxin-fold anticodon-binding domain"/>
    <property type="match status" value="1"/>
</dbReference>
<dbReference type="PROSITE" id="PS50886">
    <property type="entry name" value="TRBD"/>
    <property type="match status" value="1"/>
</dbReference>
<dbReference type="NCBIfam" id="NF045760">
    <property type="entry name" value="YtpR"/>
    <property type="match status" value="1"/>
</dbReference>
<dbReference type="FunFam" id="3.30.70.380:FF:000001">
    <property type="entry name" value="Phenylalanine--tRNA ligase beta subunit"/>
    <property type="match status" value="1"/>
</dbReference>
<name>A0A0R1MGQ3_9LACO</name>
<dbReference type="SMART" id="SM00873">
    <property type="entry name" value="B3_4"/>
    <property type="match status" value="1"/>
</dbReference>
<dbReference type="InterPro" id="IPR004532">
    <property type="entry name" value="Phe-tRNA-ligase_IIc_bsu_bact"/>
</dbReference>
<gene>
    <name evidence="15" type="primary">pheT</name>
    <name evidence="20" type="ORF">FD46_GL001354</name>
</gene>
<dbReference type="InterPro" id="IPR033714">
    <property type="entry name" value="tRNA_bind_bactPheRS"/>
</dbReference>
<dbReference type="InterPro" id="IPR045060">
    <property type="entry name" value="Phe-tRNA-ligase_IIc_bsu"/>
</dbReference>
<dbReference type="GO" id="GO:0016740">
    <property type="term" value="F:transferase activity"/>
    <property type="evidence" value="ECO:0007669"/>
    <property type="project" value="UniProtKB-ARBA"/>
</dbReference>
<comment type="similarity">
    <text evidence="2 15">Belongs to the phenylalanyl-tRNA synthetase beta subunit family. Type 1 subfamily.</text>
</comment>
<dbReference type="InterPro" id="IPR041616">
    <property type="entry name" value="PheRS_beta_core"/>
</dbReference>
<dbReference type="GO" id="GO:0009328">
    <property type="term" value="C:phenylalanine-tRNA ligase complex"/>
    <property type="evidence" value="ECO:0007669"/>
    <property type="project" value="TreeGrafter"/>
</dbReference>
<keyword evidence="11 16" id="KW-0694">RNA-binding</keyword>
<dbReference type="HAMAP" id="MF_00283">
    <property type="entry name" value="Phe_tRNA_synth_beta1"/>
    <property type="match status" value="1"/>
</dbReference>